<keyword evidence="1" id="KW-0812">Transmembrane</keyword>
<evidence type="ECO:0008006" key="5">
    <source>
        <dbReference type="Google" id="ProtNLM"/>
    </source>
</evidence>
<dbReference type="EMBL" id="PEYO01000017">
    <property type="protein sequence ID" value="PIU03495.1"/>
    <property type="molecule type" value="Genomic_DNA"/>
</dbReference>
<reference evidence="4" key="1">
    <citation type="submission" date="2017-09" db="EMBL/GenBank/DDBJ databases">
        <title>Depth-based differentiation of microbial function through sediment-hosted aquifers and enrichment of novel symbionts in the deep terrestrial subsurface.</title>
        <authorList>
            <person name="Probst A.J."/>
            <person name="Ladd B."/>
            <person name="Jarett J.K."/>
            <person name="Geller-Mcgrath D.E."/>
            <person name="Sieber C.M.K."/>
            <person name="Emerson J.B."/>
            <person name="Anantharaman K."/>
            <person name="Thomas B.C."/>
            <person name="Malmstrom R."/>
            <person name="Stieglmeier M."/>
            <person name="Klingl A."/>
            <person name="Woyke T."/>
            <person name="Ryan C.M."/>
            <person name="Banfield J.F."/>
        </authorList>
    </citation>
    <scope>NUCLEOTIDE SEQUENCE [LARGE SCALE GENOMIC DNA]</scope>
</reference>
<feature type="signal peptide" evidence="2">
    <location>
        <begin position="1"/>
        <end position="23"/>
    </location>
</feature>
<proteinExistence type="predicted"/>
<keyword evidence="2" id="KW-0732">Signal</keyword>
<protein>
    <recommendedName>
        <fullName evidence="5">DUF4190 domain-containing protein</fullName>
    </recommendedName>
</protein>
<dbReference type="Pfam" id="PF18895">
    <property type="entry name" value="T4SS_pilin"/>
    <property type="match status" value="1"/>
</dbReference>
<dbReference type="AlphaFoldDB" id="A0A2M6XCU0"/>
<keyword evidence="1" id="KW-1133">Transmembrane helix</keyword>
<feature type="transmembrane region" description="Helical" evidence="1">
    <location>
        <begin position="86"/>
        <end position="112"/>
    </location>
</feature>
<evidence type="ECO:0000313" key="4">
    <source>
        <dbReference type="Proteomes" id="UP000228996"/>
    </source>
</evidence>
<accession>A0A2M6XCU0</accession>
<dbReference type="Proteomes" id="UP000228996">
    <property type="component" value="Unassembled WGS sequence"/>
</dbReference>
<organism evidence="3 4">
    <name type="scientific">Candidatus Shapirobacteria bacterium CG08_land_8_20_14_0_20_39_18</name>
    <dbReference type="NCBI Taxonomy" id="1974883"/>
    <lineage>
        <taxon>Bacteria</taxon>
        <taxon>Candidatus Shapironibacteriota</taxon>
    </lineage>
</organism>
<dbReference type="InterPro" id="IPR043993">
    <property type="entry name" value="T4SS_pilin"/>
</dbReference>
<comment type="caution">
    <text evidence="3">The sequence shown here is derived from an EMBL/GenBank/DDBJ whole genome shotgun (WGS) entry which is preliminary data.</text>
</comment>
<evidence type="ECO:0000313" key="3">
    <source>
        <dbReference type="EMBL" id="PIU03495.1"/>
    </source>
</evidence>
<sequence>MLKKIIFLFIFLSLFISPNNIFAVNGNDCTAIYGICKTVCNPFGETNNGKMDCQAVARGPRFCCVPNSTSFHGISVPNFNPQFTSIGAIVSLLLPWIFGLAGIILLLMLIAGGFQLMVSAGDPKAAASAKGKLTGALIGFLIIFCAFWITQIMEKILGLSTGLF</sequence>
<keyword evidence="1" id="KW-0472">Membrane</keyword>
<evidence type="ECO:0000256" key="2">
    <source>
        <dbReference type="SAM" id="SignalP"/>
    </source>
</evidence>
<feature type="transmembrane region" description="Helical" evidence="1">
    <location>
        <begin position="133"/>
        <end position="153"/>
    </location>
</feature>
<gene>
    <name evidence="3" type="ORF">COT44_03555</name>
</gene>
<name>A0A2M6XCU0_9BACT</name>
<evidence type="ECO:0000256" key="1">
    <source>
        <dbReference type="SAM" id="Phobius"/>
    </source>
</evidence>
<feature type="chain" id="PRO_5014863303" description="DUF4190 domain-containing protein" evidence="2">
    <location>
        <begin position="24"/>
        <end position="164"/>
    </location>
</feature>